<evidence type="ECO:0000313" key="3">
    <source>
        <dbReference type="EMBL" id="CAB4150361.1"/>
    </source>
</evidence>
<evidence type="ECO:0000313" key="2">
    <source>
        <dbReference type="EMBL" id="CAB4136353.1"/>
    </source>
</evidence>
<proteinExistence type="predicted"/>
<protein>
    <submittedName>
        <fullName evidence="3">Uncharacterized protein</fullName>
    </submittedName>
</protein>
<dbReference type="EMBL" id="LR796311">
    <property type="protein sequence ID" value="CAB4136353.1"/>
    <property type="molecule type" value="Genomic_DNA"/>
</dbReference>
<name>A0A6J5MWM0_9CAUD</name>
<feature type="region of interest" description="Disordered" evidence="1">
    <location>
        <begin position="216"/>
        <end position="245"/>
    </location>
</feature>
<reference evidence="3" key="1">
    <citation type="submission" date="2020-04" db="EMBL/GenBank/DDBJ databases">
        <authorList>
            <person name="Chiriac C."/>
            <person name="Salcher M."/>
            <person name="Ghai R."/>
            <person name="Kavagutti S V."/>
        </authorList>
    </citation>
    <scope>NUCLEOTIDE SEQUENCE</scope>
</reference>
<organism evidence="3">
    <name type="scientific">uncultured Caudovirales phage</name>
    <dbReference type="NCBI Taxonomy" id="2100421"/>
    <lineage>
        <taxon>Viruses</taxon>
        <taxon>Duplodnaviria</taxon>
        <taxon>Heunggongvirae</taxon>
        <taxon>Uroviricota</taxon>
        <taxon>Caudoviricetes</taxon>
        <taxon>Peduoviridae</taxon>
        <taxon>Maltschvirus</taxon>
        <taxon>Maltschvirus maltsch</taxon>
    </lineage>
</organism>
<feature type="compositionally biased region" description="Low complexity" evidence="1">
    <location>
        <begin position="230"/>
        <end position="239"/>
    </location>
</feature>
<accession>A0A6J5MWM0</accession>
<dbReference type="EMBL" id="LR796538">
    <property type="protein sequence ID" value="CAB4150361.1"/>
    <property type="molecule type" value="Genomic_DNA"/>
</dbReference>
<gene>
    <name evidence="2" type="ORF">UFOVP294_60</name>
    <name evidence="3" type="ORF">UFOVP566_25</name>
</gene>
<sequence>MGMGKSSGQQQTTVQMTPEQKETLAIQNAALKNTFLPAYQNTVTGAKSLYNQTAGGVTEAAQRASNVAGQTGALQGAVGAGSLLSGVQGLQSLFDPNYERNQINAALQSGRESARESQAGQNAMYGGAGGLGSSRMALADTNLASLNAQRQATAAAGAQAQVQANKAAAANQLAAIGGQGLTAANQAAASRIGYAGAPQDLYSKYASIVFGTPQASTNPNYAGTQGGTSTGSSKSAGASFKMPGT</sequence>
<evidence type="ECO:0000256" key="1">
    <source>
        <dbReference type="SAM" id="MobiDB-lite"/>
    </source>
</evidence>